<dbReference type="EMBL" id="SVAF01000020">
    <property type="protein sequence ID" value="MBE6165125.1"/>
    <property type="molecule type" value="Genomic_DNA"/>
</dbReference>
<organism evidence="4 5">
    <name type="scientific">Streptococcus gallolyticus</name>
    <dbReference type="NCBI Taxonomy" id="315405"/>
    <lineage>
        <taxon>Bacteria</taxon>
        <taxon>Bacillati</taxon>
        <taxon>Bacillota</taxon>
        <taxon>Bacilli</taxon>
        <taxon>Lactobacillales</taxon>
        <taxon>Streptococcaceae</taxon>
        <taxon>Streptococcus</taxon>
    </lineage>
</organism>
<reference evidence="4" key="1">
    <citation type="submission" date="2019-04" db="EMBL/GenBank/DDBJ databases">
        <title>Evolution of Biomass-Degrading Anaerobic Consortia Revealed by Metagenomics.</title>
        <authorList>
            <person name="Peng X."/>
        </authorList>
    </citation>
    <scope>NUCLEOTIDE SEQUENCE</scope>
    <source>
        <strain evidence="4">SIG195</strain>
    </source>
</reference>
<protein>
    <submittedName>
        <fullName evidence="4">Cysteine hydrolase</fullName>
    </submittedName>
</protein>
<dbReference type="InterPro" id="IPR000868">
    <property type="entry name" value="Isochorismatase-like_dom"/>
</dbReference>
<comment type="similarity">
    <text evidence="1">Belongs to the isochorismatase family.</text>
</comment>
<dbReference type="CDD" id="cd01014">
    <property type="entry name" value="nicotinamidase_related"/>
    <property type="match status" value="1"/>
</dbReference>
<dbReference type="InterPro" id="IPR036380">
    <property type="entry name" value="Isochorismatase-like_sf"/>
</dbReference>
<dbReference type="SUPFAM" id="SSF52499">
    <property type="entry name" value="Isochorismatase-like hydrolases"/>
    <property type="match status" value="1"/>
</dbReference>
<evidence type="ECO:0000313" key="4">
    <source>
        <dbReference type="EMBL" id="MBE6165125.1"/>
    </source>
</evidence>
<evidence type="ECO:0000259" key="3">
    <source>
        <dbReference type="Pfam" id="PF00857"/>
    </source>
</evidence>
<feature type="domain" description="Isochorismatase-like" evidence="3">
    <location>
        <begin position="3"/>
        <end position="173"/>
    </location>
</feature>
<gene>
    <name evidence="4" type="ORF">E7156_07490</name>
</gene>
<proteinExistence type="inferred from homology"/>
<dbReference type="InterPro" id="IPR050272">
    <property type="entry name" value="Isochorismatase-like_hydrls"/>
</dbReference>
<dbReference type="Pfam" id="PF00857">
    <property type="entry name" value="Isochorismatase"/>
    <property type="match status" value="1"/>
</dbReference>
<dbReference type="GO" id="GO:0016787">
    <property type="term" value="F:hydrolase activity"/>
    <property type="evidence" value="ECO:0007669"/>
    <property type="project" value="UniProtKB-KW"/>
</dbReference>
<evidence type="ECO:0000256" key="1">
    <source>
        <dbReference type="ARBA" id="ARBA00006336"/>
    </source>
</evidence>
<accession>A0A927XEA7</accession>
<evidence type="ECO:0000256" key="2">
    <source>
        <dbReference type="ARBA" id="ARBA00022801"/>
    </source>
</evidence>
<comment type="caution">
    <text evidence="4">The sequence shown here is derived from an EMBL/GenBank/DDBJ whole genome shotgun (WGS) entry which is preliminary data.</text>
</comment>
<dbReference type="Proteomes" id="UP000700800">
    <property type="component" value="Unassembled WGS sequence"/>
</dbReference>
<evidence type="ECO:0000313" key="5">
    <source>
        <dbReference type="Proteomes" id="UP000700800"/>
    </source>
</evidence>
<keyword evidence="2 4" id="KW-0378">Hydrolase</keyword>
<name>A0A927XEA7_9STRE</name>
<sequence>MKTALLLIDIQKGFLSERFGKRNNPYAEERISKILSHFRQNNQPVIHVVHRSLSPEGAFYEDNNREIMVGFEPQENEPVFEKQVNSAFIGTSLEEYLRENEIQQLVIAGFTLPHCVSTTTRMAGNLGFDVTLLSDATVTFALLDLSGKLVEPEELHRVNLISLQGEFATVLTVDGYLKRVEIF</sequence>
<dbReference type="PANTHER" id="PTHR43540">
    <property type="entry name" value="PEROXYUREIDOACRYLATE/UREIDOACRYLATE AMIDOHYDROLASE-RELATED"/>
    <property type="match status" value="1"/>
</dbReference>
<dbReference type="AlphaFoldDB" id="A0A927XEA7"/>
<dbReference type="Gene3D" id="3.40.50.850">
    <property type="entry name" value="Isochorismatase-like"/>
    <property type="match status" value="1"/>
</dbReference>
<dbReference type="PANTHER" id="PTHR43540:SF1">
    <property type="entry name" value="ISOCHORISMATASE HYDROLASE"/>
    <property type="match status" value="1"/>
</dbReference>